<dbReference type="InterPro" id="IPR051156">
    <property type="entry name" value="Mito/Outer_Membr_Metalloprot"/>
</dbReference>
<dbReference type="GO" id="GO:0046872">
    <property type="term" value="F:metal ion binding"/>
    <property type="evidence" value="ECO:0007669"/>
    <property type="project" value="UniProtKB-KW"/>
</dbReference>
<keyword evidence="10" id="KW-1185">Reference proteome</keyword>
<dbReference type="InterPro" id="IPR001915">
    <property type="entry name" value="Peptidase_M48"/>
</dbReference>
<evidence type="ECO:0000256" key="6">
    <source>
        <dbReference type="ARBA" id="ARBA00023049"/>
    </source>
</evidence>
<evidence type="ECO:0000313" key="10">
    <source>
        <dbReference type="Proteomes" id="UP001530377"/>
    </source>
</evidence>
<feature type="compositionally biased region" description="Low complexity" evidence="7">
    <location>
        <begin position="274"/>
        <end position="284"/>
    </location>
</feature>
<accession>A0ABD3SDN1</accession>
<organism evidence="9 10">
    <name type="scientific">Cyclostephanos tholiformis</name>
    <dbReference type="NCBI Taxonomy" id="382380"/>
    <lineage>
        <taxon>Eukaryota</taxon>
        <taxon>Sar</taxon>
        <taxon>Stramenopiles</taxon>
        <taxon>Ochrophyta</taxon>
        <taxon>Bacillariophyta</taxon>
        <taxon>Coscinodiscophyceae</taxon>
        <taxon>Thalassiosirophycidae</taxon>
        <taxon>Stephanodiscales</taxon>
        <taxon>Stephanodiscaceae</taxon>
        <taxon>Cyclostephanos</taxon>
    </lineage>
</organism>
<evidence type="ECO:0000259" key="8">
    <source>
        <dbReference type="Pfam" id="PF01435"/>
    </source>
</evidence>
<name>A0ABD3SDN1_9STRA</name>
<evidence type="ECO:0000256" key="5">
    <source>
        <dbReference type="ARBA" id="ARBA00022833"/>
    </source>
</evidence>
<dbReference type="GO" id="GO:0008237">
    <property type="term" value="F:metallopeptidase activity"/>
    <property type="evidence" value="ECO:0007669"/>
    <property type="project" value="UniProtKB-KW"/>
</dbReference>
<dbReference type="Pfam" id="PF01435">
    <property type="entry name" value="Peptidase_M48"/>
    <property type="match status" value="1"/>
</dbReference>
<proteinExistence type="predicted"/>
<comment type="cofactor">
    <cofactor evidence="1">
        <name>Zn(2+)</name>
        <dbReference type="ChEBI" id="CHEBI:29105"/>
    </cofactor>
</comment>
<comment type="caution">
    <text evidence="9">The sequence shown here is derived from an EMBL/GenBank/DDBJ whole genome shotgun (WGS) entry which is preliminary data.</text>
</comment>
<evidence type="ECO:0000256" key="4">
    <source>
        <dbReference type="ARBA" id="ARBA00022801"/>
    </source>
</evidence>
<gene>
    <name evidence="9" type="ORF">ACHAXA_007425</name>
</gene>
<evidence type="ECO:0000256" key="1">
    <source>
        <dbReference type="ARBA" id="ARBA00001947"/>
    </source>
</evidence>
<keyword evidence="3" id="KW-0479">Metal-binding</keyword>
<keyword evidence="5" id="KW-0862">Zinc</keyword>
<dbReference type="Gene3D" id="3.30.2010.10">
    <property type="entry name" value="Metalloproteases ('zincins'), catalytic domain"/>
    <property type="match status" value="1"/>
</dbReference>
<reference evidence="9 10" key="1">
    <citation type="submission" date="2024-10" db="EMBL/GenBank/DDBJ databases">
        <title>Updated reference genomes for cyclostephanoid diatoms.</title>
        <authorList>
            <person name="Roberts W.R."/>
            <person name="Alverson A.J."/>
        </authorList>
    </citation>
    <scope>NUCLEOTIDE SEQUENCE [LARGE SCALE GENOMIC DNA]</scope>
    <source>
        <strain evidence="9 10">AJA228-03</strain>
    </source>
</reference>
<dbReference type="PANTHER" id="PTHR22726">
    <property type="entry name" value="METALLOENDOPEPTIDASE OMA1"/>
    <property type="match status" value="1"/>
</dbReference>
<dbReference type="GO" id="GO:0006508">
    <property type="term" value="P:proteolysis"/>
    <property type="evidence" value="ECO:0007669"/>
    <property type="project" value="UniProtKB-KW"/>
</dbReference>
<keyword evidence="6" id="KW-0482">Metalloprotease</keyword>
<evidence type="ECO:0000256" key="2">
    <source>
        <dbReference type="ARBA" id="ARBA00022670"/>
    </source>
</evidence>
<protein>
    <recommendedName>
        <fullName evidence="8">Peptidase M48 domain-containing protein</fullName>
    </recommendedName>
</protein>
<dbReference type="Proteomes" id="UP001530377">
    <property type="component" value="Unassembled WGS sequence"/>
</dbReference>
<sequence>MIIGRKKSPAALHVRAAVALRVSFVDLLATRNANASPATTAGAQPSMELVLHSFELADRTGAQAQALARDLRLLSQLNDLSTPPGEYILRDLDVTSDISYRSTVSLLLSKCILNNLTLLEHRITLASDSGRAAEPSVDTRHCYPVPITERSYHGRGGGDGVGADRRGKNHIHRDDAPPPPPTYILLGIGIPIAASICAYRSCLNDVPYTNRRRLLATSEYWEASMGHEQHASLLESYRGDILPDDHAASITVRRVGGRIADAAERCTMEWSADGRGTTTTTTTTTGGGGGRIGRPPIPRPYTYTVVRSPDANAFVLPGNHVYVLTGLFRYVRDEDDLASILGHEMAHNLARHAGERMSSSVLSAMARRLSLIIDPSGMLLALLLPAEALLYTLPHSREHEMEADRIGIMLSSEACYDPRAASRVFARMREDDGRGGGSAAAAAAAAEWISTHPGYESRLSQLDKWMPNALERYHGGGRCASIREGMERARVFAAGGHAR</sequence>
<evidence type="ECO:0000256" key="7">
    <source>
        <dbReference type="SAM" id="MobiDB-lite"/>
    </source>
</evidence>
<feature type="compositionally biased region" description="Basic and acidic residues" evidence="7">
    <location>
        <begin position="162"/>
        <end position="176"/>
    </location>
</feature>
<dbReference type="AlphaFoldDB" id="A0ABD3SDN1"/>
<feature type="region of interest" description="Disordered" evidence="7">
    <location>
        <begin position="148"/>
        <end position="176"/>
    </location>
</feature>
<evidence type="ECO:0000256" key="3">
    <source>
        <dbReference type="ARBA" id="ARBA00022723"/>
    </source>
</evidence>
<feature type="domain" description="Peptidase M48" evidence="8">
    <location>
        <begin position="299"/>
        <end position="465"/>
    </location>
</feature>
<keyword evidence="4" id="KW-0378">Hydrolase</keyword>
<dbReference type="EMBL" id="JALLPB020000066">
    <property type="protein sequence ID" value="KAL3822418.1"/>
    <property type="molecule type" value="Genomic_DNA"/>
</dbReference>
<dbReference type="PANTHER" id="PTHR22726:SF1">
    <property type="entry name" value="METALLOENDOPEPTIDASE OMA1, MITOCHONDRIAL"/>
    <property type="match status" value="1"/>
</dbReference>
<keyword evidence="2" id="KW-0645">Protease</keyword>
<dbReference type="CDD" id="cd07331">
    <property type="entry name" value="M48C_Oma1_like"/>
    <property type="match status" value="1"/>
</dbReference>
<evidence type="ECO:0000313" key="9">
    <source>
        <dbReference type="EMBL" id="KAL3822418.1"/>
    </source>
</evidence>
<feature type="region of interest" description="Disordered" evidence="7">
    <location>
        <begin position="273"/>
        <end position="294"/>
    </location>
</feature>